<keyword evidence="3" id="KW-1185">Reference proteome</keyword>
<gene>
    <name evidence="2" type="ORF">R77564_00256</name>
</gene>
<feature type="compositionally biased region" description="Low complexity" evidence="1">
    <location>
        <begin position="282"/>
        <end position="295"/>
    </location>
</feature>
<name>A0ABM9KHA8_9RALS</name>
<dbReference type="EMBL" id="CAUDLI010000001">
    <property type="protein sequence ID" value="CAJ0855123.1"/>
    <property type="molecule type" value="Genomic_DNA"/>
</dbReference>
<reference evidence="2 3" key="1">
    <citation type="submission" date="2023-07" db="EMBL/GenBank/DDBJ databases">
        <authorList>
            <person name="Peeters C."/>
        </authorList>
    </citation>
    <scope>NUCLEOTIDE SEQUENCE [LARGE SCALE GENOMIC DNA]</scope>
    <source>
        <strain evidence="2 3">LMG 32965</strain>
    </source>
</reference>
<dbReference type="Proteomes" id="UP001189792">
    <property type="component" value="Unassembled WGS sequence"/>
</dbReference>
<organism evidence="2 3">
    <name type="scientific">Ralstonia flatus</name>
    <dbReference type="NCBI Taxonomy" id="3058601"/>
    <lineage>
        <taxon>Bacteria</taxon>
        <taxon>Pseudomonadati</taxon>
        <taxon>Pseudomonadota</taxon>
        <taxon>Betaproteobacteria</taxon>
        <taxon>Burkholderiales</taxon>
        <taxon>Burkholderiaceae</taxon>
        <taxon>Ralstonia</taxon>
    </lineage>
</organism>
<accession>A0ABM9KHA8</accession>
<evidence type="ECO:0000313" key="2">
    <source>
        <dbReference type="EMBL" id="CAJ0855123.1"/>
    </source>
</evidence>
<evidence type="ECO:0000256" key="1">
    <source>
        <dbReference type="SAM" id="MobiDB-lite"/>
    </source>
</evidence>
<feature type="compositionally biased region" description="Low complexity" evidence="1">
    <location>
        <begin position="352"/>
        <end position="378"/>
    </location>
</feature>
<dbReference type="PROSITE" id="PS51257">
    <property type="entry name" value="PROKAR_LIPOPROTEIN"/>
    <property type="match status" value="1"/>
</dbReference>
<feature type="compositionally biased region" description="Polar residues" evidence="1">
    <location>
        <begin position="296"/>
        <end position="351"/>
    </location>
</feature>
<feature type="region of interest" description="Disordered" evidence="1">
    <location>
        <begin position="281"/>
        <end position="394"/>
    </location>
</feature>
<evidence type="ECO:0000313" key="3">
    <source>
        <dbReference type="Proteomes" id="UP001189792"/>
    </source>
</evidence>
<feature type="compositionally biased region" description="Gly residues" evidence="1">
    <location>
        <begin position="379"/>
        <end position="394"/>
    </location>
</feature>
<protein>
    <submittedName>
        <fullName evidence="2">Uncharacterized protein</fullName>
    </submittedName>
</protein>
<proteinExistence type="predicted"/>
<comment type="caution">
    <text evidence="2">The sequence shown here is derived from an EMBL/GenBank/DDBJ whole genome shotgun (WGS) entry which is preliminary data.</text>
</comment>
<sequence length="521" mass="53828">MPVTLTKARAPGDVRPRQWLILLLSFVLACWSLSSSASITGGGSMGAINWDYERMMNQTIRALPSSGTGGGIAIGGDGVARIGYMGKRIGQIAIAETATIGLGDLAAIAARSVNPAMIALMVGTLAVEGLSRCLQSQTGWCKKGQVNSNSTDSGFTGYQFCYAGGSGVQACGDSPGAACAAVVGGAGLSYLGLHPSDSPTYFWCRYRIADGTVYESSSAVSQQATCVKNYTVQAGACKPDPAAVVDPVPVAYPDIAAAWNRQMVANSAGLPDYWRAMTPDEQAQAAATAQTQPATINGSDTVSDPSAKSGTTTNTKPDGSAETCTTNTAVRVQARANTSSTMGSSPLNYQATTTNTRTCPSTGTTTQTGNQDSGDTGTQTGGGPASGVVGGGGGTQPKVELKTCGLADTGPCRIDESGTPTVADGKAAVSAAQSDLTQTRQDAQTNFTTVNQGRSFDLHMPHLLPGGTCQPVEWFSWGSWRGSWDPCDSMAYVRTLLSWLWYTLAAIYIWNRTASANAGAQ</sequence>